<keyword evidence="4" id="KW-1185">Reference proteome</keyword>
<dbReference type="OrthoDB" id="1432662at2"/>
<comment type="caution">
    <text evidence="3">The sequence shown here is derived from an EMBL/GenBank/DDBJ whole genome shotgun (WGS) entry which is preliminary data.</text>
</comment>
<proteinExistence type="predicted"/>
<dbReference type="AlphaFoldDB" id="A0A418M2E7"/>
<evidence type="ECO:0000256" key="1">
    <source>
        <dbReference type="SAM" id="MobiDB-lite"/>
    </source>
</evidence>
<name>A0A418M2E7_9BACT</name>
<dbReference type="RefSeq" id="WP_119670166.1">
    <property type="nucleotide sequence ID" value="NZ_QXED01000007.1"/>
</dbReference>
<dbReference type="InterPro" id="IPR012349">
    <property type="entry name" value="Split_barrel_FMN-bd"/>
</dbReference>
<dbReference type="PANTHER" id="PTHR34818:SF1">
    <property type="entry name" value="PROTEIN BLI-3"/>
    <property type="match status" value="1"/>
</dbReference>
<accession>A0A418M2E7</accession>
<protein>
    <submittedName>
        <fullName evidence="3">Pyridoxamine 5'-phosphate oxidase</fullName>
    </submittedName>
</protein>
<dbReference type="SUPFAM" id="SSF50475">
    <property type="entry name" value="FMN-binding split barrel"/>
    <property type="match status" value="1"/>
</dbReference>
<dbReference type="Pfam" id="PF16242">
    <property type="entry name" value="Pyrid_ox_like"/>
    <property type="match status" value="1"/>
</dbReference>
<dbReference type="Gene3D" id="2.30.110.10">
    <property type="entry name" value="Electron Transport, Fmn-binding Protein, Chain A"/>
    <property type="match status" value="1"/>
</dbReference>
<dbReference type="Proteomes" id="UP000283523">
    <property type="component" value="Unassembled WGS sequence"/>
</dbReference>
<dbReference type="PANTHER" id="PTHR34818">
    <property type="entry name" value="PROTEIN BLI-3"/>
    <property type="match status" value="1"/>
</dbReference>
<gene>
    <name evidence="3" type="ORF">DYU11_23455</name>
</gene>
<dbReference type="InterPro" id="IPR052917">
    <property type="entry name" value="Stress-Dev_Protein"/>
</dbReference>
<feature type="region of interest" description="Disordered" evidence="1">
    <location>
        <begin position="150"/>
        <end position="169"/>
    </location>
</feature>
<evidence type="ECO:0000313" key="3">
    <source>
        <dbReference type="EMBL" id="RIV19881.1"/>
    </source>
</evidence>
<feature type="compositionally biased region" description="Basic and acidic residues" evidence="1">
    <location>
        <begin position="158"/>
        <end position="169"/>
    </location>
</feature>
<sequence>MQTQTLQPLELHKLKEEIKDIRTAMLTTQREDGEFHSRPMATHGVDEDGTMWFFTYKDSNKVREIQENDRVSLGFVDTGAETYVAISGNAEVVDDQRKIDALWNDVLKTWFPNGKNDPNITLLKVTTHSGEYWDRPGGKMMQLFEMAKGALTGQPDTSGRDEKFGNEPR</sequence>
<reference evidence="3 4" key="1">
    <citation type="submission" date="2018-08" db="EMBL/GenBank/DDBJ databases">
        <title>Fibrisoma montanum sp. nov., isolated from Danxia mountain soil.</title>
        <authorList>
            <person name="Huang Y."/>
        </authorList>
    </citation>
    <scope>NUCLEOTIDE SEQUENCE [LARGE SCALE GENOMIC DNA]</scope>
    <source>
        <strain evidence="3 4">HYT19</strain>
    </source>
</reference>
<organism evidence="3 4">
    <name type="scientific">Fibrisoma montanum</name>
    <dbReference type="NCBI Taxonomy" id="2305895"/>
    <lineage>
        <taxon>Bacteria</taxon>
        <taxon>Pseudomonadati</taxon>
        <taxon>Bacteroidota</taxon>
        <taxon>Cytophagia</taxon>
        <taxon>Cytophagales</taxon>
        <taxon>Spirosomataceae</taxon>
        <taxon>Fibrisoma</taxon>
    </lineage>
</organism>
<feature type="domain" description="General stress protein FMN-binding split barrel" evidence="2">
    <location>
        <begin position="11"/>
        <end position="154"/>
    </location>
</feature>
<evidence type="ECO:0000259" key="2">
    <source>
        <dbReference type="Pfam" id="PF16242"/>
    </source>
</evidence>
<evidence type="ECO:0000313" key="4">
    <source>
        <dbReference type="Proteomes" id="UP000283523"/>
    </source>
</evidence>
<dbReference type="InterPro" id="IPR038725">
    <property type="entry name" value="YdaG_split_barrel_FMN-bd"/>
</dbReference>
<dbReference type="EMBL" id="QXED01000007">
    <property type="protein sequence ID" value="RIV19881.1"/>
    <property type="molecule type" value="Genomic_DNA"/>
</dbReference>